<dbReference type="InterPro" id="IPR036705">
    <property type="entry name" value="Ribosyl_crysJ1_sf"/>
</dbReference>
<dbReference type="InterPro" id="IPR005502">
    <property type="entry name" value="Ribosyl_crysJ1"/>
</dbReference>
<organism evidence="3 4">
    <name type="scientific">Acetobacterium tundrae</name>
    <dbReference type="NCBI Taxonomy" id="132932"/>
    <lineage>
        <taxon>Bacteria</taxon>
        <taxon>Bacillati</taxon>
        <taxon>Bacillota</taxon>
        <taxon>Clostridia</taxon>
        <taxon>Eubacteriales</taxon>
        <taxon>Eubacteriaceae</taxon>
        <taxon>Acetobacterium</taxon>
    </lineage>
</organism>
<evidence type="ECO:0000313" key="4">
    <source>
        <dbReference type="Proteomes" id="UP000653358"/>
    </source>
</evidence>
<dbReference type="InterPro" id="IPR050792">
    <property type="entry name" value="ADP-ribosylglycohydrolase"/>
</dbReference>
<dbReference type="PANTHER" id="PTHR16222">
    <property type="entry name" value="ADP-RIBOSYLGLYCOHYDROLASE"/>
    <property type="match status" value="1"/>
</dbReference>
<protein>
    <submittedName>
        <fullName evidence="3">ADP-ribosylglycohydrolase family protein</fullName>
    </submittedName>
</protein>
<comment type="similarity">
    <text evidence="1">Belongs to the ADP-ribosylglycohydrolase family.</text>
</comment>
<sequence>MKRDQNSFRGCLVGGAIGDALGAPVEFMQLDEIISQYGPDGIQDLVISSSGKALITDDTQMTLFTAEGILRSETRRVTKGICHPPSVVFHAYQRWLLTQGYPRVTEYEWVYDGWLLDIEALHACRAPGVSCLTALRREDHGTMEDPINTSRGCGGVMRSAPVGLFYRREEAFQLAAEMAALTHGHPSGFLSAGALAYLIDALIEGFDLETVVTKTLMILKKYEGHEKCTKKLELAEKLSKMGSFDDEAIALLGGGWVGEEALAIAVYCALKYQHDFRKALQTAVNHSGDSDSIGAITGNILGVYLGLSAIPVEWIEQVELKDVLIQVADDLLIDYDESNVDRKRYPGY</sequence>
<keyword evidence="4" id="KW-1185">Reference proteome</keyword>
<gene>
    <name evidence="3" type="ORF">GH807_06005</name>
</gene>
<dbReference type="Gene3D" id="1.10.4080.10">
    <property type="entry name" value="ADP-ribosylation/Crystallin J1"/>
    <property type="match status" value="1"/>
</dbReference>
<dbReference type="PANTHER" id="PTHR16222:SF24">
    <property type="entry name" value="ADP-RIBOSYLHYDROLASE ARH3"/>
    <property type="match status" value="1"/>
</dbReference>
<reference evidence="3 4" key="1">
    <citation type="journal article" date="2020" name="mSystems">
        <title>Defining Genomic and Predicted Metabolic Features of the Acetobacterium Genus.</title>
        <authorList>
            <person name="Ross D.E."/>
            <person name="Marshall C.W."/>
            <person name="Gulliver D."/>
            <person name="May H.D."/>
            <person name="Norman R.S."/>
        </authorList>
    </citation>
    <scope>NUCLEOTIDE SEQUENCE [LARGE SCALE GENOMIC DNA]</scope>
    <source>
        <strain evidence="3 4">DSM 9173</strain>
    </source>
</reference>
<dbReference type="Pfam" id="PF03747">
    <property type="entry name" value="ADP_ribosyl_GH"/>
    <property type="match status" value="1"/>
</dbReference>
<evidence type="ECO:0000256" key="1">
    <source>
        <dbReference type="ARBA" id="ARBA00010702"/>
    </source>
</evidence>
<comment type="caution">
    <text evidence="3">The sequence shown here is derived from an EMBL/GenBank/DDBJ whole genome shotgun (WGS) entry which is preliminary data.</text>
</comment>
<proteinExistence type="inferred from homology"/>
<dbReference type="Proteomes" id="UP000653358">
    <property type="component" value="Unassembled WGS sequence"/>
</dbReference>
<dbReference type="RefSeq" id="WP_148602372.1">
    <property type="nucleotide sequence ID" value="NZ_RXYB01000002.1"/>
</dbReference>
<evidence type="ECO:0000313" key="3">
    <source>
        <dbReference type="EMBL" id="MBC3796606.1"/>
    </source>
</evidence>
<evidence type="ECO:0000256" key="2">
    <source>
        <dbReference type="ARBA" id="ARBA00022801"/>
    </source>
</evidence>
<name>A0ABR6WJJ6_9FIRM</name>
<accession>A0ABR6WJJ6</accession>
<dbReference type="EMBL" id="WJBB01000005">
    <property type="protein sequence ID" value="MBC3796606.1"/>
    <property type="molecule type" value="Genomic_DNA"/>
</dbReference>
<dbReference type="SUPFAM" id="SSF101478">
    <property type="entry name" value="ADP-ribosylglycohydrolase"/>
    <property type="match status" value="1"/>
</dbReference>
<keyword evidence="2" id="KW-0378">Hydrolase</keyword>